<feature type="domain" description="Calcineurin-like phosphoesterase" evidence="1">
    <location>
        <begin position="3"/>
        <end position="334"/>
    </location>
</feature>
<dbReference type="AlphaFoldDB" id="A0A916RPU0"/>
<dbReference type="Gene3D" id="3.60.21.10">
    <property type="match status" value="2"/>
</dbReference>
<dbReference type="GO" id="GO:0016787">
    <property type="term" value="F:hydrolase activity"/>
    <property type="evidence" value="ECO:0007669"/>
    <property type="project" value="InterPro"/>
</dbReference>
<dbReference type="OrthoDB" id="5695107at2"/>
<organism evidence="2 3">
    <name type="scientific">Pelagibacterium lentulum</name>
    <dbReference type="NCBI Taxonomy" id="2029865"/>
    <lineage>
        <taxon>Bacteria</taxon>
        <taxon>Pseudomonadati</taxon>
        <taxon>Pseudomonadota</taxon>
        <taxon>Alphaproteobacteria</taxon>
        <taxon>Hyphomicrobiales</taxon>
        <taxon>Devosiaceae</taxon>
        <taxon>Pelagibacterium</taxon>
    </lineage>
</organism>
<dbReference type="Pfam" id="PF00149">
    <property type="entry name" value="Metallophos"/>
    <property type="match status" value="1"/>
</dbReference>
<gene>
    <name evidence="2" type="ORF">GCM10011499_35150</name>
</gene>
<evidence type="ECO:0000313" key="2">
    <source>
        <dbReference type="EMBL" id="GGA61802.1"/>
    </source>
</evidence>
<evidence type="ECO:0000259" key="1">
    <source>
        <dbReference type="Pfam" id="PF00149"/>
    </source>
</evidence>
<name>A0A916RPU0_9HYPH</name>
<dbReference type="RefSeq" id="WP_127071517.1">
    <property type="nucleotide sequence ID" value="NZ_BMKB01000008.1"/>
</dbReference>
<protein>
    <submittedName>
        <fullName evidence="2">Metallophosphoesterase</fullName>
    </submittedName>
</protein>
<reference evidence="2 3" key="1">
    <citation type="journal article" date="2014" name="Int. J. Syst. Evol. Microbiol.">
        <title>Complete genome sequence of Corynebacterium casei LMG S-19264T (=DSM 44701T), isolated from a smear-ripened cheese.</title>
        <authorList>
            <consortium name="US DOE Joint Genome Institute (JGI-PGF)"/>
            <person name="Walter F."/>
            <person name="Albersmeier A."/>
            <person name="Kalinowski J."/>
            <person name="Ruckert C."/>
        </authorList>
    </citation>
    <scope>NUCLEOTIDE SEQUENCE [LARGE SCALE GENOMIC DNA]</scope>
    <source>
        <strain evidence="2 3">CGMCC 1.15896</strain>
    </source>
</reference>
<dbReference type="Proteomes" id="UP000596977">
    <property type="component" value="Unassembled WGS sequence"/>
</dbReference>
<dbReference type="SUPFAM" id="SSF56300">
    <property type="entry name" value="Metallo-dependent phosphatases"/>
    <property type="match status" value="1"/>
</dbReference>
<dbReference type="EMBL" id="BMKB01000008">
    <property type="protein sequence ID" value="GGA61802.1"/>
    <property type="molecule type" value="Genomic_DNA"/>
</dbReference>
<evidence type="ECO:0000313" key="3">
    <source>
        <dbReference type="Proteomes" id="UP000596977"/>
    </source>
</evidence>
<dbReference type="InterPro" id="IPR004843">
    <property type="entry name" value="Calcineurin-like_PHP"/>
</dbReference>
<keyword evidence="3" id="KW-1185">Reference proteome</keyword>
<dbReference type="InterPro" id="IPR029052">
    <property type="entry name" value="Metallo-depent_PP-like"/>
</dbReference>
<comment type="caution">
    <text evidence="2">The sequence shown here is derived from an EMBL/GenBank/DDBJ whole genome shotgun (WGS) entry which is preliminary data.</text>
</comment>
<accession>A0A916RPU0</accession>
<proteinExistence type="predicted"/>
<sequence length="543" mass="61508">MHKIAMIADPHYHEIFPGYDFAGVTFDGKLGACIRTRADSSASTRIFNESYFAFRAALDACADQDIRLVAIVGDLTDDGQIASMNAALGLLDQYEREHGMRFFLTPGNHDIYGMSGRHHAKRFYERHGGTALVSSTSARCDTNVTVDAAMFCRSYPDTAPLWAPYGIKRRNEDIHWESPFGDDDAFEARLYDIWSPDRSVCHRQLDLSFLVEPEPDLWLVSIDANVFEPRNGRRDNTQEDAFEDSTDAGWNGLVHHKPFILDWLADVSRRAKDQGKTLVCFSHYPVLDTYDGTLELEAQFVLRSQAVRRTPHPETARKVASTGIGLHFSGHLHVSDENTLVCGTERLTNVAMPSPVAFPPAFGILEISSEDWSVRHQLLDFERFDAFFPLYDQESGGCDWTQSKTYKEFLYRHVRELVLYRYLPTEWHGDIAALMSSVSVEDLFEIAAIDTPISPQAYVRKSVDANPISGIDLVTDWYAARKASALVRHFVSTERLATYQKLIRLYGARSWEDKDCLQHRLKIFFAMMGRYLGGGISCHEATE</sequence>